<organism evidence="2 3">
    <name type="scientific">Solanum tuberosum</name>
    <name type="common">Potato</name>
    <dbReference type="NCBI Taxonomy" id="4113"/>
    <lineage>
        <taxon>Eukaryota</taxon>
        <taxon>Viridiplantae</taxon>
        <taxon>Streptophyta</taxon>
        <taxon>Embryophyta</taxon>
        <taxon>Tracheophyta</taxon>
        <taxon>Spermatophyta</taxon>
        <taxon>Magnoliopsida</taxon>
        <taxon>eudicotyledons</taxon>
        <taxon>Gunneridae</taxon>
        <taxon>Pentapetalae</taxon>
        <taxon>asterids</taxon>
        <taxon>lamiids</taxon>
        <taxon>Solanales</taxon>
        <taxon>Solanaceae</taxon>
        <taxon>Solanoideae</taxon>
        <taxon>Solaneae</taxon>
        <taxon>Solanum</taxon>
    </lineage>
</organism>
<dbReference type="Proteomes" id="UP000011115">
    <property type="component" value="Unassembled WGS sequence"/>
</dbReference>
<dbReference type="InParanoid" id="M1DWI4"/>
<proteinExistence type="predicted"/>
<dbReference type="HOGENOM" id="CLU_1257983_0_0_1"/>
<dbReference type="AlphaFoldDB" id="M1DWI4"/>
<protein>
    <submittedName>
        <fullName evidence="2">Uncharacterized protein</fullName>
    </submittedName>
</protein>
<sequence length="220" mass="24107">MGPKVTRNGKWGAKSVSPNGPAMRPKYSARNLVPCVSWGTTGTLGDLANVAQSNWRFIMVSSSPNKHISPSYLLGPVGDLGTLAKEVWRVANLEVSSPNGPHLQLHLLAYLGLPRFKLSTKQAPWGSWRSWNPRQVGLATRQFGIQLAEWSTASIAPPCLVRPPTLQAINQAWCCPTGSSFKVHMFRCKAWNSILVIPSIGPKNLYPCEHSIKPLKFVNG</sequence>
<accession>M1DWI4</accession>
<feature type="region of interest" description="Disordered" evidence="1">
    <location>
        <begin position="1"/>
        <end position="23"/>
    </location>
</feature>
<name>M1DWI4_SOLTU</name>
<evidence type="ECO:0000313" key="2">
    <source>
        <dbReference type="EnsemblPlants" id="PGSC0003DMT400095527"/>
    </source>
</evidence>
<reference evidence="2" key="2">
    <citation type="submission" date="2015-06" db="UniProtKB">
        <authorList>
            <consortium name="EnsemblPlants"/>
        </authorList>
    </citation>
    <scope>IDENTIFICATION</scope>
    <source>
        <strain evidence="2">DM1-3 516 R44</strain>
    </source>
</reference>
<dbReference type="EnsemblPlants" id="PGSC0003DMT400095527">
    <property type="protein sequence ID" value="PGSC0003DMT400095527"/>
    <property type="gene ID" value="PGSC0003DMG400045098"/>
</dbReference>
<reference evidence="3" key="1">
    <citation type="journal article" date="2011" name="Nature">
        <title>Genome sequence and analysis of the tuber crop potato.</title>
        <authorList>
            <consortium name="The Potato Genome Sequencing Consortium"/>
        </authorList>
    </citation>
    <scope>NUCLEOTIDE SEQUENCE [LARGE SCALE GENOMIC DNA]</scope>
    <source>
        <strain evidence="3">cv. DM1-3 516 R44</strain>
    </source>
</reference>
<dbReference type="PaxDb" id="4113-PGSC0003DMT400095527"/>
<keyword evidence="3" id="KW-1185">Reference proteome</keyword>
<evidence type="ECO:0000313" key="3">
    <source>
        <dbReference type="Proteomes" id="UP000011115"/>
    </source>
</evidence>
<dbReference type="Gramene" id="PGSC0003DMT400095527">
    <property type="protein sequence ID" value="PGSC0003DMT400095527"/>
    <property type="gene ID" value="PGSC0003DMG400045098"/>
</dbReference>
<evidence type="ECO:0000256" key="1">
    <source>
        <dbReference type="SAM" id="MobiDB-lite"/>
    </source>
</evidence>